<dbReference type="EMBL" id="CAJOBB010001767">
    <property type="protein sequence ID" value="CAF3900705.1"/>
    <property type="molecule type" value="Genomic_DNA"/>
</dbReference>
<keyword evidence="3" id="KW-0732">Signal</keyword>
<dbReference type="CDD" id="cd05819">
    <property type="entry name" value="NHL"/>
    <property type="match status" value="1"/>
</dbReference>
<dbReference type="PANTHER" id="PTHR24104:SF25">
    <property type="entry name" value="PROTEIN LIN-41"/>
    <property type="match status" value="1"/>
</dbReference>
<dbReference type="GO" id="GO:0008270">
    <property type="term" value="F:zinc ion binding"/>
    <property type="evidence" value="ECO:0007669"/>
    <property type="project" value="UniProtKB-KW"/>
</dbReference>
<dbReference type="Gene3D" id="2.40.10.500">
    <property type="match status" value="1"/>
</dbReference>
<evidence type="ECO:0000256" key="1">
    <source>
        <dbReference type="ARBA" id="ARBA00022737"/>
    </source>
</evidence>
<name>A0A819HS95_9BILA</name>
<dbReference type="Proteomes" id="UP000663868">
    <property type="component" value="Unassembled WGS sequence"/>
</dbReference>
<reference evidence="4" key="1">
    <citation type="submission" date="2021-02" db="EMBL/GenBank/DDBJ databases">
        <authorList>
            <person name="Nowell W R."/>
        </authorList>
    </citation>
    <scope>NUCLEOTIDE SEQUENCE</scope>
</reference>
<dbReference type="AlphaFoldDB" id="A0A819HS95"/>
<evidence type="ECO:0008006" key="6">
    <source>
        <dbReference type="Google" id="ProtNLM"/>
    </source>
</evidence>
<evidence type="ECO:0000256" key="3">
    <source>
        <dbReference type="SAM" id="SignalP"/>
    </source>
</evidence>
<comment type="caution">
    <text evidence="4">The sequence shown here is derived from an EMBL/GenBank/DDBJ whole genome shotgun (WGS) entry which is preliminary data.</text>
</comment>
<dbReference type="Pfam" id="PF01436">
    <property type="entry name" value="NHL"/>
    <property type="match status" value="1"/>
</dbReference>
<dbReference type="PANTHER" id="PTHR24104">
    <property type="entry name" value="E3 UBIQUITIN-PROTEIN LIGASE NHLRC1-RELATED"/>
    <property type="match status" value="1"/>
</dbReference>
<dbReference type="SUPFAM" id="SSF63829">
    <property type="entry name" value="Calcium-dependent phosphotriesterase"/>
    <property type="match status" value="1"/>
</dbReference>
<evidence type="ECO:0000313" key="5">
    <source>
        <dbReference type="Proteomes" id="UP000663868"/>
    </source>
</evidence>
<protein>
    <recommendedName>
        <fullName evidence="6">NHL repeat containing protein</fullName>
    </recommendedName>
</protein>
<feature type="signal peptide" evidence="3">
    <location>
        <begin position="1"/>
        <end position="16"/>
    </location>
</feature>
<dbReference type="InterPro" id="IPR011042">
    <property type="entry name" value="6-blade_b-propeller_TolB-like"/>
</dbReference>
<gene>
    <name evidence="4" type="ORF">KXQ929_LOCUS22798</name>
</gene>
<dbReference type="PROSITE" id="PS51125">
    <property type="entry name" value="NHL"/>
    <property type="match status" value="1"/>
</dbReference>
<accession>A0A819HS95</accession>
<dbReference type="InterPro" id="IPR050952">
    <property type="entry name" value="TRIM-NHL_E3_ligases"/>
</dbReference>
<evidence type="ECO:0000313" key="4">
    <source>
        <dbReference type="EMBL" id="CAF3900705.1"/>
    </source>
</evidence>
<feature type="repeat" description="NHL" evidence="2">
    <location>
        <begin position="187"/>
        <end position="230"/>
    </location>
</feature>
<organism evidence="4 5">
    <name type="scientific">Adineta steineri</name>
    <dbReference type="NCBI Taxonomy" id="433720"/>
    <lineage>
        <taxon>Eukaryota</taxon>
        <taxon>Metazoa</taxon>
        <taxon>Spiralia</taxon>
        <taxon>Gnathifera</taxon>
        <taxon>Rotifera</taxon>
        <taxon>Eurotatoria</taxon>
        <taxon>Bdelloidea</taxon>
        <taxon>Adinetida</taxon>
        <taxon>Adinetidae</taxon>
        <taxon>Adineta</taxon>
    </lineage>
</organism>
<sequence length="475" mass="52126">MFWLVFILSLFSVCNSILITKIKNNIIIGIMYNNLFNITENQCICEMIKVNDSISALNYFSINQTCQLFRSNASTIYIEFYSNSTFIFLNQSSITILNIQEYQPSTSSSTPTTTSSTSTSATTLVNPCISDGYRWNTTGITILNSTQITHAAHLFFDSNDTLYVVDEYANSVIWKLPKNAINPILVAGQALSRGPNSSQLNLPQAVYLDSEQNLYVTDYYNYRVQKYINGSNIGMTIIGINGTAGTASNMLGGPRYLCFDSTETYMYIADADNHRILRFQSNSTSGINGHIVAGGNGAGNGTAQLNYPWGIDYLSSVSSYFYITNYSGHTIMQWAPGNISGSFIAGTSGVSGSNDTLLNNPIGIKIDTYLNIFVVDYGNSRVQLFCNNNQTATTIIGTGAPGAGAKQLNNPRGINAGSNDNYSLYICSMVMGPDYHKRSDLSVYRLTLKKFLESLLSYEENGSIVTERLAVAFNA</sequence>
<dbReference type="InterPro" id="IPR001258">
    <property type="entry name" value="NHL_repeat"/>
</dbReference>
<keyword evidence="1" id="KW-0677">Repeat</keyword>
<feature type="chain" id="PRO_5032401319" description="NHL repeat containing protein" evidence="3">
    <location>
        <begin position="17"/>
        <end position="475"/>
    </location>
</feature>
<proteinExistence type="predicted"/>
<dbReference type="Gene3D" id="2.120.10.30">
    <property type="entry name" value="TolB, C-terminal domain"/>
    <property type="match status" value="1"/>
</dbReference>
<evidence type="ECO:0000256" key="2">
    <source>
        <dbReference type="PROSITE-ProRule" id="PRU00504"/>
    </source>
</evidence>